<dbReference type="EMBL" id="JACCJB010000006">
    <property type="protein sequence ID" value="KAF6226571.1"/>
    <property type="molecule type" value="Genomic_DNA"/>
</dbReference>
<dbReference type="SUPFAM" id="SSF52540">
    <property type="entry name" value="P-loop containing nucleoside triphosphate hydrolases"/>
    <property type="match status" value="1"/>
</dbReference>
<dbReference type="Proteomes" id="UP000593566">
    <property type="component" value="Unassembled WGS sequence"/>
</dbReference>
<dbReference type="RefSeq" id="XP_037155124.1">
    <property type="nucleotide sequence ID" value="XM_037300298.1"/>
</dbReference>
<evidence type="ECO:0000313" key="6">
    <source>
        <dbReference type="EMBL" id="KAF6226571.1"/>
    </source>
</evidence>
<proteinExistence type="predicted"/>
<feature type="signal peptide" evidence="4">
    <location>
        <begin position="1"/>
        <end position="21"/>
    </location>
</feature>
<feature type="region of interest" description="Disordered" evidence="3">
    <location>
        <begin position="236"/>
        <end position="332"/>
    </location>
</feature>
<feature type="compositionally biased region" description="Acidic residues" evidence="3">
    <location>
        <begin position="310"/>
        <end position="319"/>
    </location>
</feature>
<dbReference type="InterPro" id="IPR000330">
    <property type="entry name" value="SNF2_N"/>
</dbReference>
<feature type="compositionally biased region" description="Low complexity" evidence="3">
    <location>
        <begin position="279"/>
        <end position="288"/>
    </location>
</feature>
<evidence type="ECO:0000256" key="1">
    <source>
        <dbReference type="ARBA" id="ARBA00022741"/>
    </source>
</evidence>
<evidence type="ECO:0000259" key="5">
    <source>
        <dbReference type="Pfam" id="PF00176"/>
    </source>
</evidence>
<dbReference type="GO" id="GO:0005524">
    <property type="term" value="F:ATP binding"/>
    <property type="evidence" value="ECO:0007669"/>
    <property type="project" value="InterPro"/>
</dbReference>
<feature type="domain" description="SNF2 N-terminal" evidence="5">
    <location>
        <begin position="172"/>
        <end position="237"/>
    </location>
</feature>
<dbReference type="Pfam" id="PF00176">
    <property type="entry name" value="SNF2-rel_dom"/>
    <property type="match status" value="1"/>
</dbReference>
<gene>
    <name evidence="6" type="ORF">HO133_009437</name>
</gene>
<feature type="chain" id="PRO_5034292700" description="SNF2 N-terminal domain-containing protein" evidence="4">
    <location>
        <begin position="22"/>
        <end position="332"/>
    </location>
</feature>
<keyword evidence="4" id="KW-0732">Signal</keyword>
<keyword evidence="7" id="KW-1185">Reference proteome</keyword>
<accession>A0A8H6CNP9</accession>
<evidence type="ECO:0000256" key="3">
    <source>
        <dbReference type="SAM" id="MobiDB-lite"/>
    </source>
</evidence>
<name>A0A8H6CNP9_9LECA</name>
<reference evidence="6 7" key="1">
    <citation type="journal article" date="2020" name="Genomics">
        <title>Complete, high-quality genomes from long-read metagenomic sequencing of two wolf lichen thalli reveals enigmatic genome architecture.</title>
        <authorList>
            <person name="McKenzie S.K."/>
            <person name="Walston R.F."/>
            <person name="Allen J.L."/>
        </authorList>
    </citation>
    <scope>NUCLEOTIDE SEQUENCE [LARGE SCALE GENOMIC DNA]</scope>
    <source>
        <strain evidence="6">WasteWater1</strain>
    </source>
</reference>
<evidence type="ECO:0000256" key="4">
    <source>
        <dbReference type="SAM" id="SignalP"/>
    </source>
</evidence>
<sequence>MSPITFTLFIIYALSAGVLIASSPTPGPSIRAGVNITVFSDTACGHSPQNHSFSYGFMWPTPFTTQSYTLSRALSSEERLDWSNPYPAGGRAPNPGEIPQACGTYLQTTNPDSANPHSGSTLHAGTCYLMVGGAATEDIQRSCVVNAKFMTPKGYGPQGAKPLEMRARPHDYQLQGLQWLSLPNPVGKILANDMGLGKTLQALATAAALPNRPNGARQVLVVVPCQVLRNRFNETNKAGLPSLNRPPPGPPASPSVGSGEATSSSSTDNDGGSGDEHVSGASSARTPSGSPPPPSCGDSLNGHGPPPPSSEDEDEEIEDAAAATWAGGHETN</sequence>
<dbReference type="AlphaFoldDB" id="A0A8H6CNP9"/>
<feature type="compositionally biased region" description="Pro residues" evidence="3">
    <location>
        <begin position="244"/>
        <end position="253"/>
    </location>
</feature>
<evidence type="ECO:0000256" key="2">
    <source>
        <dbReference type="ARBA" id="ARBA00022840"/>
    </source>
</evidence>
<organism evidence="6 7">
    <name type="scientific">Letharia lupina</name>
    <dbReference type="NCBI Taxonomy" id="560253"/>
    <lineage>
        <taxon>Eukaryota</taxon>
        <taxon>Fungi</taxon>
        <taxon>Dikarya</taxon>
        <taxon>Ascomycota</taxon>
        <taxon>Pezizomycotina</taxon>
        <taxon>Lecanoromycetes</taxon>
        <taxon>OSLEUM clade</taxon>
        <taxon>Lecanoromycetidae</taxon>
        <taxon>Lecanorales</taxon>
        <taxon>Lecanorineae</taxon>
        <taxon>Parmeliaceae</taxon>
        <taxon>Letharia</taxon>
    </lineage>
</organism>
<dbReference type="InterPro" id="IPR038718">
    <property type="entry name" value="SNF2-like_sf"/>
</dbReference>
<keyword evidence="2" id="KW-0067">ATP-binding</keyword>
<comment type="caution">
    <text evidence="6">The sequence shown here is derived from an EMBL/GenBank/DDBJ whole genome shotgun (WGS) entry which is preliminary data.</text>
</comment>
<dbReference type="PANTHER" id="PTHR10799">
    <property type="entry name" value="SNF2/RAD54 HELICASE FAMILY"/>
    <property type="match status" value="1"/>
</dbReference>
<keyword evidence="1" id="KW-0547">Nucleotide-binding</keyword>
<protein>
    <recommendedName>
        <fullName evidence="5">SNF2 N-terminal domain-containing protein</fullName>
    </recommendedName>
</protein>
<evidence type="ECO:0000313" key="7">
    <source>
        <dbReference type="Proteomes" id="UP000593566"/>
    </source>
</evidence>
<dbReference type="Gene3D" id="3.40.50.10810">
    <property type="entry name" value="Tandem AAA-ATPase domain"/>
    <property type="match status" value="1"/>
</dbReference>
<dbReference type="GeneID" id="59337832"/>
<dbReference type="InterPro" id="IPR027417">
    <property type="entry name" value="P-loop_NTPase"/>
</dbReference>
<feature type="compositionally biased region" description="Low complexity" evidence="3">
    <location>
        <begin position="254"/>
        <end position="270"/>
    </location>
</feature>